<dbReference type="PIRSF" id="PIRSF000847">
    <property type="entry name" value="Phos_ph_gly_syn"/>
    <property type="match status" value="1"/>
</dbReference>
<comment type="caution">
    <text evidence="18">The sequence shown here is derived from an EMBL/GenBank/DDBJ whole genome shotgun (WGS) entry which is preliminary data.</text>
</comment>
<feature type="transmembrane region" description="Helical" evidence="17">
    <location>
        <begin position="151"/>
        <end position="176"/>
    </location>
</feature>
<dbReference type="GO" id="GO:0008444">
    <property type="term" value="F:CDP-diacylglycerol-glycerol-3-phosphate 3-phosphatidyltransferase activity"/>
    <property type="evidence" value="ECO:0007669"/>
    <property type="project" value="UniProtKB-UniRule"/>
</dbReference>
<keyword evidence="9 17" id="KW-1133">Transmembrane helix</keyword>
<evidence type="ECO:0000313" key="18">
    <source>
        <dbReference type="EMBL" id="MBT2990853.1"/>
    </source>
</evidence>
<dbReference type="InterPro" id="IPR000462">
    <property type="entry name" value="CDP-OH_P_trans"/>
</dbReference>
<keyword evidence="7 16" id="KW-0808">Transferase</keyword>
<keyword evidence="8 17" id="KW-0812">Transmembrane</keyword>
<dbReference type="PROSITE" id="PS00379">
    <property type="entry name" value="CDP_ALCOHOL_P_TRANSF"/>
    <property type="match status" value="1"/>
</dbReference>
<sequence length="192" mass="21894">MKAWLPNALTLSRIVLLLPIIALLGRSTPEPQMWAFALFLIASFTDGLDGWIARRYGCESNVGIFLDPLADKIFANLLMLYLASHHPMWIPMWVALLMLAREFAVQGFRSMAPCLGVVLRTGQMNKWKLVFQLIAIGACMVGLVWKQTSALMLIITWVALGLTLFTGIWSMLALFWSNRDLWQRRPLRMELR</sequence>
<dbReference type="InterPro" id="IPR050324">
    <property type="entry name" value="CDP-alcohol_PTase-I"/>
</dbReference>
<evidence type="ECO:0000256" key="16">
    <source>
        <dbReference type="RuleBase" id="RU003750"/>
    </source>
</evidence>
<evidence type="ECO:0000256" key="4">
    <source>
        <dbReference type="ARBA" id="ARBA00013170"/>
    </source>
</evidence>
<comment type="similarity">
    <text evidence="3 16">Belongs to the CDP-alcohol phosphatidyltransferase class-I family.</text>
</comment>
<dbReference type="GO" id="GO:0016020">
    <property type="term" value="C:membrane"/>
    <property type="evidence" value="ECO:0007669"/>
    <property type="project" value="UniProtKB-SubCell"/>
</dbReference>
<evidence type="ECO:0000256" key="9">
    <source>
        <dbReference type="ARBA" id="ARBA00022989"/>
    </source>
</evidence>
<dbReference type="GO" id="GO:0046474">
    <property type="term" value="P:glycerophospholipid biosynthetic process"/>
    <property type="evidence" value="ECO:0007669"/>
    <property type="project" value="TreeGrafter"/>
</dbReference>
<comment type="catalytic activity">
    <reaction evidence="14">
        <text>a CDP-1,2-diacyl-sn-glycerol + sn-glycerol 3-phosphate = a 1,2-diacyl-sn-glycero-3-phospho-(1'-sn-glycero-3'-phosphate) + CMP + H(+)</text>
        <dbReference type="Rhea" id="RHEA:12593"/>
        <dbReference type="ChEBI" id="CHEBI:15378"/>
        <dbReference type="ChEBI" id="CHEBI:57597"/>
        <dbReference type="ChEBI" id="CHEBI:58332"/>
        <dbReference type="ChEBI" id="CHEBI:60110"/>
        <dbReference type="ChEBI" id="CHEBI:60377"/>
        <dbReference type="EC" id="2.7.8.5"/>
    </reaction>
</comment>
<evidence type="ECO:0000256" key="11">
    <source>
        <dbReference type="ARBA" id="ARBA00023136"/>
    </source>
</evidence>
<dbReference type="EC" id="2.7.8.5" evidence="4 15"/>
<name>A0A944MBI4_9GAMM</name>
<keyword evidence="13" id="KW-1208">Phospholipid metabolism</keyword>
<evidence type="ECO:0000256" key="7">
    <source>
        <dbReference type="ARBA" id="ARBA00022679"/>
    </source>
</evidence>
<keyword evidence="6" id="KW-0444">Lipid biosynthesis</keyword>
<comment type="subcellular location">
    <subcellularLocation>
        <location evidence="1">Membrane</location>
        <topology evidence="1">Multi-pass membrane protein</topology>
    </subcellularLocation>
</comment>
<keyword evidence="11 17" id="KW-0472">Membrane</keyword>
<keyword evidence="12" id="KW-0594">Phospholipid biosynthesis</keyword>
<proteinExistence type="inferred from homology"/>
<reference evidence="18 19" key="1">
    <citation type="submission" date="2021-05" db="EMBL/GenBank/DDBJ databases">
        <title>Genetic and Functional Diversity in Clade A Lucinid endosymbionts from the Bahamas.</title>
        <authorList>
            <person name="Giani N.M."/>
            <person name="Engel A.S."/>
            <person name="Campbell B.J."/>
        </authorList>
    </citation>
    <scope>NUCLEOTIDE SEQUENCE [LARGE SCALE GENOMIC DNA]</scope>
    <source>
        <strain evidence="18">LUC16012Gg_MoonRockCtena</strain>
    </source>
</reference>
<dbReference type="Pfam" id="PF01066">
    <property type="entry name" value="CDP-OH_P_transf"/>
    <property type="match status" value="1"/>
</dbReference>
<dbReference type="PANTHER" id="PTHR14269">
    <property type="entry name" value="CDP-DIACYLGLYCEROL--GLYCEROL-3-PHOSPHATE 3-PHOSPHATIDYLTRANSFERASE-RELATED"/>
    <property type="match status" value="1"/>
</dbReference>
<gene>
    <name evidence="18" type="primary">pgsA</name>
    <name evidence="18" type="ORF">KME65_17990</name>
</gene>
<evidence type="ECO:0000256" key="17">
    <source>
        <dbReference type="SAM" id="Phobius"/>
    </source>
</evidence>
<dbReference type="EMBL" id="JAHHGM010000022">
    <property type="protein sequence ID" value="MBT2990853.1"/>
    <property type="molecule type" value="Genomic_DNA"/>
</dbReference>
<evidence type="ECO:0000256" key="13">
    <source>
        <dbReference type="ARBA" id="ARBA00023264"/>
    </source>
</evidence>
<organism evidence="18 19">
    <name type="scientific">Candidatus Thiodiazotropha taylori</name>
    <dbReference type="NCBI Taxonomy" id="2792791"/>
    <lineage>
        <taxon>Bacteria</taxon>
        <taxon>Pseudomonadati</taxon>
        <taxon>Pseudomonadota</taxon>
        <taxon>Gammaproteobacteria</taxon>
        <taxon>Chromatiales</taxon>
        <taxon>Sedimenticolaceae</taxon>
        <taxon>Candidatus Thiodiazotropha</taxon>
    </lineage>
</organism>
<dbReference type="InterPro" id="IPR048254">
    <property type="entry name" value="CDP_ALCOHOL_P_TRANSF_CS"/>
</dbReference>
<dbReference type="InterPro" id="IPR043130">
    <property type="entry name" value="CDP-OH_PTrfase_TM_dom"/>
</dbReference>
<accession>A0A944MBI4</accession>
<dbReference type="AlphaFoldDB" id="A0A944MBI4"/>
<evidence type="ECO:0000256" key="14">
    <source>
        <dbReference type="ARBA" id="ARBA00048586"/>
    </source>
</evidence>
<protein>
    <recommendedName>
        <fullName evidence="5 15">CDP-diacylglycerol--glycerol-3-phosphate 3-phosphatidyltransferase</fullName>
        <ecNumber evidence="4 15">2.7.8.5</ecNumber>
    </recommendedName>
</protein>
<evidence type="ECO:0000313" key="19">
    <source>
        <dbReference type="Proteomes" id="UP000770889"/>
    </source>
</evidence>
<dbReference type="Proteomes" id="UP000770889">
    <property type="component" value="Unassembled WGS sequence"/>
</dbReference>
<evidence type="ECO:0000256" key="15">
    <source>
        <dbReference type="NCBIfam" id="TIGR00560"/>
    </source>
</evidence>
<evidence type="ECO:0000256" key="12">
    <source>
        <dbReference type="ARBA" id="ARBA00023209"/>
    </source>
</evidence>
<evidence type="ECO:0000256" key="1">
    <source>
        <dbReference type="ARBA" id="ARBA00004141"/>
    </source>
</evidence>
<dbReference type="Gene3D" id="1.20.120.1760">
    <property type="match status" value="1"/>
</dbReference>
<evidence type="ECO:0000256" key="8">
    <source>
        <dbReference type="ARBA" id="ARBA00022692"/>
    </source>
</evidence>
<feature type="transmembrane region" description="Helical" evidence="17">
    <location>
        <begin position="129"/>
        <end position="145"/>
    </location>
</feature>
<evidence type="ECO:0000256" key="2">
    <source>
        <dbReference type="ARBA" id="ARBA00005042"/>
    </source>
</evidence>
<keyword evidence="10" id="KW-0443">Lipid metabolism</keyword>
<evidence type="ECO:0000256" key="3">
    <source>
        <dbReference type="ARBA" id="ARBA00010441"/>
    </source>
</evidence>
<comment type="pathway">
    <text evidence="2">Phospholipid metabolism; phosphatidylglycerol biosynthesis; phosphatidylglycerol from CDP-diacylglycerol: step 1/2.</text>
</comment>
<evidence type="ECO:0000256" key="5">
    <source>
        <dbReference type="ARBA" id="ARBA00014944"/>
    </source>
</evidence>
<feature type="transmembrane region" description="Helical" evidence="17">
    <location>
        <begin position="32"/>
        <end position="52"/>
    </location>
</feature>
<dbReference type="PANTHER" id="PTHR14269:SF11">
    <property type="entry name" value="CDP-DIACYLGLYCEROL--GLYCEROL-3-PHOSPHATE 3-PHOSPHATIDYLTRANSFERASE"/>
    <property type="match status" value="1"/>
</dbReference>
<evidence type="ECO:0000256" key="6">
    <source>
        <dbReference type="ARBA" id="ARBA00022516"/>
    </source>
</evidence>
<dbReference type="NCBIfam" id="TIGR00560">
    <property type="entry name" value="pgsA"/>
    <property type="match status" value="1"/>
</dbReference>
<dbReference type="InterPro" id="IPR004570">
    <property type="entry name" value="Phosphatidylglycerol_P_synth"/>
</dbReference>
<evidence type="ECO:0000256" key="10">
    <source>
        <dbReference type="ARBA" id="ARBA00023098"/>
    </source>
</evidence>